<dbReference type="EMBL" id="CP119934">
    <property type="protein sequence ID" value="WFD01586.1"/>
    <property type="molecule type" value="Genomic_DNA"/>
</dbReference>
<reference evidence="3" key="1">
    <citation type="submission" date="2023-03" db="EMBL/GenBank/DDBJ databases">
        <title>Mating type loci evolution in Malassezia.</title>
        <authorList>
            <person name="Coelho M.A."/>
        </authorList>
    </citation>
    <scope>NUCLEOTIDE SEQUENCE</scope>
    <source>
        <strain evidence="3">CBS 7876</strain>
    </source>
</reference>
<dbReference type="InterPro" id="IPR025602">
    <property type="entry name" value="BCP1_family"/>
</dbReference>
<keyword evidence="4" id="KW-1185">Reference proteome</keyword>
<accession>A0AAF0DXT4</accession>
<dbReference type="PANTHER" id="PTHR13261:SF0">
    <property type="entry name" value="BRCA2 AND CDKN1A-INTERACTING PROTEIN"/>
    <property type="match status" value="1"/>
</dbReference>
<dbReference type="GO" id="GO:0005634">
    <property type="term" value="C:nucleus"/>
    <property type="evidence" value="ECO:0007669"/>
    <property type="project" value="TreeGrafter"/>
</dbReference>
<feature type="region of interest" description="Disordered" evidence="2">
    <location>
        <begin position="206"/>
        <end position="243"/>
    </location>
</feature>
<organism evidence="3 4">
    <name type="scientific">Malassezia obtusa</name>
    <dbReference type="NCBI Taxonomy" id="76774"/>
    <lineage>
        <taxon>Eukaryota</taxon>
        <taxon>Fungi</taxon>
        <taxon>Dikarya</taxon>
        <taxon>Basidiomycota</taxon>
        <taxon>Ustilaginomycotina</taxon>
        <taxon>Malasseziomycetes</taxon>
        <taxon>Malasseziales</taxon>
        <taxon>Malasseziaceae</taxon>
        <taxon>Malassezia</taxon>
    </lineage>
</organism>
<evidence type="ECO:0000313" key="3">
    <source>
        <dbReference type="EMBL" id="WFD01586.1"/>
    </source>
</evidence>
<dbReference type="AlphaFoldDB" id="A0AAF0DXT4"/>
<protein>
    <submittedName>
        <fullName evidence="3">Mss4p nuclear export</fullName>
    </submittedName>
</protein>
<dbReference type="Pfam" id="PF13862">
    <property type="entry name" value="BCCIP"/>
    <property type="match status" value="1"/>
</dbReference>
<name>A0AAF0DXT4_9BASI</name>
<gene>
    <name evidence="3" type="primary">BCP1</name>
    <name evidence="3" type="ORF">MOBT1_000258</name>
</gene>
<comment type="similarity">
    <text evidence="1">Belongs to the BCP1 family.</text>
</comment>
<dbReference type="Proteomes" id="UP001214603">
    <property type="component" value="Chromosome 1"/>
</dbReference>
<dbReference type="PANTHER" id="PTHR13261">
    <property type="entry name" value="BRCA2 AND CDKN1A INTERACTING PROTEIN"/>
    <property type="match status" value="1"/>
</dbReference>
<evidence type="ECO:0000313" key="4">
    <source>
        <dbReference type="Proteomes" id="UP001214603"/>
    </source>
</evidence>
<evidence type="ECO:0000256" key="2">
    <source>
        <dbReference type="SAM" id="MobiDB-lite"/>
    </source>
</evidence>
<proteinExistence type="inferred from homology"/>
<sequence length="304" mass="33728">MAEPAHGDKRNEESDEEIVRVRLTQDFINVEFDFRAPSDIDLQALIRLFQQLFYTNAPQMDLTTVADYVINLSQNNGIGTVVKVDDMEQIHDPYAVASAVTIGEPGAAPAADLLRNYLVKHLTGSASGRPLLELLQGASANKPLLWFLHERMVNLPAQLFPPLLTMLYEEYEEGRQEVSPPAPAPTHMLVFSRAFSLDAVEEETGLAGARKRRAPTHAQGDAQSSRGKAAAQKQTPKLGDGLGSFHPEDEILAEFATHRFLFRFPPQPDAADSYEAPIFARIFALPYDKVPAAIERIRTEWPVP</sequence>
<evidence type="ECO:0000256" key="1">
    <source>
        <dbReference type="ARBA" id="ARBA00006781"/>
    </source>
</evidence>